<dbReference type="Proteomes" id="UP001465976">
    <property type="component" value="Unassembled WGS sequence"/>
</dbReference>
<dbReference type="InterPro" id="IPR000719">
    <property type="entry name" value="Prot_kinase_dom"/>
</dbReference>
<dbReference type="Pfam" id="PF00069">
    <property type="entry name" value="Pkinase"/>
    <property type="match status" value="1"/>
</dbReference>
<dbReference type="EMBL" id="JBAHYK010001833">
    <property type="protein sequence ID" value="KAL0566626.1"/>
    <property type="molecule type" value="Genomic_DNA"/>
</dbReference>
<keyword evidence="4" id="KW-1185">Reference proteome</keyword>
<reference evidence="3 4" key="1">
    <citation type="submission" date="2024-02" db="EMBL/GenBank/DDBJ databases">
        <title>A draft genome for the cacao thread blight pathogen Marasmius crinis-equi.</title>
        <authorList>
            <person name="Cohen S.P."/>
            <person name="Baruah I.K."/>
            <person name="Amoako-Attah I."/>
            <person name="Bukari Y."/>
            <person name="Meinhardt L.W."/>
            <person name="Bailey B.A."/>
        </authorList>
    </citation>
    <scope>NUCLEOTIDE SEQUENCE [LARGE SCALE GENOMIC DNA]</scope>
    <source>
        <strain evidence="3 4">GH-76</strain>
    </source>
</reference>
<evidence type="ECO:0000256" key="1">
    <source>
        <dbReference type="SAM" id="MobiDB-lite"/>
    </source>
</evidence>
<dbReference type="PROSITE" id="PS50011">
    <property type="entry name" value="PROTEIN_KINASE_DOM"/>
    <property type="match status" value="1"/>
</dbReference>
<dbReference type="SUPFAM" id="SSF56112">
    <property type="entry name" value="Protein kinase-like (PK-like)"/>
    <property type="match status" value="1"/>
</dbReference>
<protein>
    <recommendedName>
        <fullName evidence="2">Protein kinase domain-containing protein</fullName>
    </recommendedName>
</protein>
<feature type="compositionally biased region" description="Polar residues" evidence="1">
    <location>
        <begin position="19"/>
        <end position="35"/>
    </location>
</feature>
<proteinExistence type="predicted"/>
<feature type="domain" description="Protein kinase" evidence="2">
    <location>
        <begin position="152"/>
        <end position="271"/>
    </location>
</feature>
<comment type="caution">
    <text evidence="3">The sequence shown here is derived from an EMBL/GenBank/DDBJ whole genome shotgun (WGS) entry which is preliminary data.</text>
</comment>
<accession>A0ABR3EUQ3</accession>
<dbReference type="PANTHER" id="PTHR44329">
    <property type="entry name" value="SERINE/THREONINE-PROTEIN KINASE TNNI3K-RELATED"/>
    <property type="match status" value="1"/>
</dbReference>
<feature type="region of interest" description="Disordered" evidence="1">
    <location>
        <begin position="1"/>
        <end position="35"/>
    </location>
</feature>
<organism evidence="3 4">
    <name type="scientific">Marasmius crinis-equi</name>
    <dbReference type="NCBI Taxonomy" id="585013"/>
    <lineage>
        <taxon>Eukaryota</taxon>
        <taxon>Fungi</taxon>
        <taxon>Dikarya</taxon>
        <taxon>Basidiomycota</taxon>
        <taxon>Agaricomycotina</taxon>
        <taxon>Agaricomycetes</taxon>
        <taxon>Agaricomycetidae</taxon>
        <taxon>Agaricales</taxon>
        <taxon>Marasmiineae</taxon>
        <taxon>Marasmiaceae</taxon>
        <taxon>Marasmius</taxon>
    </lineage>
</organism>
<feature type="compositionally biased region" description="Basic and acidic residues" evidence="1">
    <location>
        <begin position="1"/>
        <end position="11"/>
    </location>
</feature>
<sequence>MHRTTDPHQYHSDGVTHIYNLSGSGTQNNNSTVTNHNYDGDGHIISHGSGDIYANQDGPVKSALDKVKAVHRPVNEQAAQEDLKEVEQRLRADDFLQLDGDEAQKLLDQFHRASEVAPSPTRKRILEKMDQLIKSSNRLPSCLWIQHGVHKLDANPIDESGGYAAVWRGRIGDDPQIMALKIIRRDVEDEVEKLLGTSEFIREILVWRRLQHKNILPFKGAYLFNQKPKQFCLVSPWMEEGNLPNFIKKLPSIGPELQYKLASYSIRPFAK</sequence>
<gene>
    <name evidence="3" type="ORF">V5O48_015381</name>
</gene>
<evidence type="ECO:0000313" key="4">
    <source>
        <dbReference type="Proteomes" id="UP001465976"/>
    </source>
</evidence>
<evidence type="ECO:0000313" key="3">
    <source>
        <dbReference type="EMBL" id="KAL0566626.1"/>
    </source>
</evidence>
<dbReference type="InterPro" id="IPR011009">
    <property type="entry name" value="Kinase-like_dom_sf"/>
</dbReference>
<dbReference type="InterPro" id="IPR051681">
    <property type="entry name" value="Ser/Thr_Kinases-Pseudokinases"/>
</dbReference>
<dbReference type="Gene3D" id="1.10.510.10">
    <property type="entry name" value="Transferase(Phosphotransferase) domain 1"/>
    <property type="match status" value="1"/>
</dbReference>
<name>A0ABR3EUQ3_9AGAR</name>
<evidence type="ECO:0000259" key="2">
    <source>
        <dbReference type="PROSITE" id="PS50011"/>
    </source>
</evidence>